<keyword evidence="9" id="KW-0175">Coiled coil</keyword>
<keyword evidence="2" id="KW-0723">Serine/threonine-protein kinase</keyword>
<evidence type="ECO:0000256" key="9">
    <source>
        <dbReference type="SAM" id="Coils"/>
    </source>
</evidence>
<protein>
    <recommendedName>
        <fullName evidence="1">non-specific serine/threonine protein kinase</fullName>
        <ecNumber evidence="1">2.7.11.1</ecNumber>
    </recommendedName>
</protein>
<evidence type="ECO:0000259" key="10">
    <source>
        <dbReference type="PROSITE" id="PS50011"/>
    </source>
</evidence>
<dbReference type="KEGG" id="emc:129341922"/>
<dbReference type="Pfam" id="PF00069">
    <property type="entry name" value="Pkinase"/>
    <property type="match status" value="1"/>
</dbReference>
<sequence>MPPGGLGTMLLVESKTEEGKNGARKKYVVKKVECIDESHANDALREAMVLLKLKHRNICAYKELFIIWDNNISSLFLCLVMHHSNQGDLSALIKAKRQKCEKIQDWVIQIFLGQMMDVLVYLHQQNIFHRNLRPSNILLAGEASFMLCDFSSETLMTDEMKWKIRVEEAPDHKSWMAPEALSFSFSDKSDIWSLGCILLDMLNCSYLHAEEATSLLGRIKENILSLENALKSMRQEDAPISAILVMMLQIQPTMRPTVQELVSNPFVKECLILARSPLIKVKKPLSPGIIDVICESGIHTVLEFMITYPEIEEAQEKCIERLNTILKDAKAVGQNLDVEMLASEDTVRCLVNSMKAFPDNEGLLGMICTLFMMMSSNDAAAKALRKAGIFSEVLTVLSNCAHNKDISLACCGVIWSLVVNVTDVSEMPLKYAIEIVSAVLHMHLPHGDVTESACCAFWALSLHDCVDEANYEPYSLLLLNALRLHFERPVLAKNACLALASLLRTSELSGFRFIVTDEKGSGMTLLKECYRFHCEDPEVIENMCVLIDEMFKYDEIVVEMVSQNITEMLTEMKNRFTSSLEIVTLVEKALSKLQKGEQI</sequence>
<proteinExistence type="predicted"/>
<dbReference type="AlphaFoldDB" id="A0AA97KAJ5"/>
<name>A0AA97KAJ5_EUBMA</name>
<dbReference type="GeneID" id="129341922"/>
<feature type="domain" description="Protein kinase" evidence="10">
    <location>
        <begin position="1"/>
        <end position="267"/>
    </location>
</feature>
<comment type="catalytic activity">
    <reaction evidence="7">
        <text>L-threonyl-[protein] + ATP = O-phospho-L-threonyl-[protein] + ADP + H(+)</text>
        <dbReference type="Rhea" id="RHEA:46608"/>
        <dbReference type="Rhea" id="RHEA-COMP:11060"/>
        <dbReference type="Rhea" id="RHEA-COMP:11605"/>
        <dbReference type="ChEBI" id="CHEBI:15378"/>
        <dbReference type="ChEBI" id="CHEBI:30013"/>
        <dbReference type="ChEBI" id="CHEBI:30616"/>
        <dbReference type="ChEBI" id="CHEBI:61977"/>
        <dbReference type="ChEBI" id="CHEBI:456216"/>
        <dbReference type="EC" id="2.7.11.1"/>
    </reaction>
</comment>
<dbReference type="PANTHER" id="PTHR24363">
    <property type="entry name" value="SERINE/THREONINE PROTEIN KINASE"/>
    <property type="match status" value="1"/>
</dbReference>
<dbReference type="Proteomes" id="UP001190640">
    <property type="component" value="Chromosome 14"/>
</dbReference>
<dbReference type="InterPro" id="IPR011009">
    <property type="entry name" value="Kinase-like_dom_sf"/>
</dbReference>
<evidence type="ECO:0000256" key="6">
    <source>
        <dbReference type="ARBA" id="ARBA00022840"/>
    </source>
</evidence>
<evidence type="ECO:0000256" key="3">
    <source>
        <dbReference type="ARBA" id="ARBA00022679"/>
    </source>
</evidence>
<dbReference type="FunFam" id="1.10.510.10:FF:001115">
    <property type="entry name" value="Serine/threonine kinase like domain containing 1"/>
    <property type="match status" value="1"/>
</dbReference>
<evidence type="ECO:0000256" key="1">
    <source>
        <dbReference type="ARBA" id="ARBA00012513"/>
    </source>
</evidence>
<feature type="coiled-coil region" evidence="9">
    <location>
        <begin position="209"/>
        <end position="236"/>
    </location>
</feature>
<dbReference type="CTD" id="169436"/>
<keyword evidence="5" id="KW-0418">Kinase</keyword>
<keyword evidence="4" id="KW-0547">Nucleotide-binding</keyword>
<dbReference type="PROSITE" id="PS50011">
    <property type="entry name" value="PROTEIN_KINASE_DOM"/>
    <property type="match status" value="1"/>
</dbReference>
<evidence type="ECO:0000256" key="7">
    <source>
        <dbReference type="ARBA" id="ARBA00047899"/>
    </source>
</evidence>
<dbReference type="EC" id="2.7.11.1" evidence="1"/>
<evidence type="ECO:0000256" key="8">
    <source>
        <dbReference type="ARBA" id="ARBA00048679"/>
    </source>
</evidence>
<dbReference type="SUPFAM" id="SSF48371">
    <property type="entry name" value="ARM repeat"/>
    <property type="match status" value="1"/>
</dbReference>
<comment type="catalytic activity">
    <reaction evidence="8">
        <text>L-seryl-[protein] + ATP = O-phospho-L-seryl-[protein] + ADP + H(+)</text>
        <dbReference type="Rhea" id="RHEA:17989"/>
        <dbReference type="Rhea" id="RHEA-COMP:9863"/>
        <dbReference type="Rhea" id="RHEA-COMP:11604"/>
        <dbReference type="ChEBI" id="CHEBI:15378"/>
        <dbReference type="ChEBI" id="CHEBI:29999"/>
        <dbReference type="ChEBI" id="CHEBI:30616"/>
        <dbReference type="ChEBI" id="CHEBI:83421"/>
        <dbReference type="ChEBI" id="CHEBI:456216"/>
        <dbReference type="EC" id="2.7.11.1"/>
    </reaction>
</comment>
<keyword evidence="6" id="KW-0067">ATP-binding</keyword>
<dbReference type="Gene3D" id="1.10.510.10">
    <property type="entry name" value="Transferase(Phosphotransferase) domain 1"/>
    <property type="match status" value="1"/>
</dbReference>
<evidence type="ECO:0000256" key="4">
    <source>
        <dbReference type="ARBA" id="ARBA00022741"/>
    </source>
</evidence>
<evidence type="ECO:0000313" key="11">
    <source>
        <dbReference type="Proteomes" id="UP001190640"/>
    </source>
</evidence>
<evidence type="ECO:0000313" key="12">
    <source>
        <dbReference type="RefSeq" id="XP_054853253.1"/>
    </source>
</evidence>
<gene>
    <name evidence="12" type="primary">STKLD1</name>
</gene>
<keyword evidence="3" id="KW-0808">Transferase</keyword>
<reference evidence="12" key="1">
    <citation type="submission" date="2025-08" db="UniProtKB">
        <authorList>
            <consortium name="RefSeq"/>
        </authorList>
    </citation>
    <scope>IDENTIFICATION</scope>
    <source>
        <tissue evidence="12">Blood</tissue>
    </source>
</reference>
<dbReference type="InterPro" id="IPR000719">
    <property type="entry name" value="Prot_kinase_dom"/>
</dbReference>
<dbReference type="Gene3D" id="1.25.10.10">
    <property type="entry name" value="Leucine-rich Repeat Variant"/>
    <property type="match status" value="1"/>
</dbReference>
<dbReference type="SUPFAM" id="SSF56112">
    <property type="entry name" value="Protein kinase-like (PK-like)"/>
    <property type="match status" value="1"/>
</dbReference>
<dbReference type="GO" id="GO:0005524">
    <property type="term" value="F:ATP binding"/>
    <property type="evidence" value="ECO:0007669"/>
    <property type="project" value="UniProtKB-KW"/>
</dbReference>
<keyword evidence="11" id="KW-1185">Reference proteome</keyword>
<evidence type="ECO:0000256" key="5">
    <source>
        <dbReference type="ARBA" id="ARBA00022777"/>
    </source>
</evidence>
<organism evidence="11 12">
    <name type="scientific">Eublepharis macularius</name>
    <name type="common">Leopard gecko</name>
    <name type="synonym">Cyrtodactylus macularius</name>
    <dbReference type="NCBI Taxonomy" id="481883"/>
    <lineage>
        <taxon>Eukaryota</taxon>
        <taxon>Metazoa</taxon>
        <taxon>Chordata</taxon>
        <taxon>Craniata</taxon>
        <taxon>Vertebrata</taxon>
        <taxon>Euteleostomi</taxon>
        <taxon>Lepidosauria</taxon>
        <taxon>Squamata</taxon>
        <taxon>Bifurcata</taxon>
        <taxon>Gekkota</taxon>
        <taxon>Eublepharidae</taxon>
        <taxon>Eublepharinae</taxon>
        <taxon>Eublepharis</taxon>
    </lineage>
</organism>
<dbReference type="InterPro" id="IPR016024">
    <property type="entry name" value="ARM-type_fold"/>
</dbReference>
<dbReference type="InterPro" id="IPR011989">
    <property type="entry name" value="ARM-like"/>
</dbReference>
<dbReference type="RefSeq" id="XP_054853253.1">
    <property type="nucleotide sequence ID" value="XM_054997278.1"/>
</dbReference>
<dbReference type="GO" id="GO:0004674">
    <property type="term" value="F:protein serine/threonine kinase activity"/>
    <property type="evidence" value="ECO:0007669"/>
    <property type="project" value="UniProtKB-KW"/>
</dbReference>
<evidence type="ECO:0000256" key="2">
    <source>
        <dbReference type="ARBA" id="ARBA00022527"/>
    </source>
</evidence>
<dbReference type="PANTHER" id="PTHR24363:SF0">
    <property type="entry name" value="SERINE_THREONINE KINASE LIKE DOMAIN CONTAINING 1"/>
    <property type="match status" value="1"/>
</dbReference>
<accession>A0AA97KAJ5</accession>